<protein>
    <submittedName>
        <fullName evidence="2">Uncharacterized protein</fullName>
    </submittedName>
</protein>
<evidence type="ECO:0000313" key="3">
    <source>
        <dbReference type="Proteomes" id="UP001385951"/>
    </source>
</evidence>
<feature type="compositionally biased region" description="Low complexity" evidence="1">
    <location>
        <begin position="37"/>
        <end position="53"/>
    </location>
</feature>
<keyword evidence="3" id="KW-1185">Reference proteome</keyword>
<accession>A0AAW0FVV6</accession>
<evidence type="ECO:0000256" key="1">
    <source>
        <dbReference type="SAM" id="MobiDB-lite"/>
    </source>
</evidence>
<organism evidence="2 3">
    <name type="scientific">Cerrena zonata</name>
    <dbReference type="NCBI Taxonomy" id="2478898"/>
    <lineage>
        <taxon>Eukaryota</taxon>
        <taxon>Fungi</taxon>
        <taxon>Dikarya</taxon>
        <taxon>Basidiomycota</taxon>
        <taxon>Agaricomycotina</taxon>
        <taxon>Agaricomycetes</taxon>
        <taxon>Polyporales</taxon>
        <taxon>Cerrenaceae</taxon>
        <taxon>Cerrena</taxon>
    </lineage>
</organism>
<proteinExistence type="predicted"/>
<sequence length="130" mass="13994">MTTFYNSYKPQVLSRTEGFHLPSPAPSTPPADLNNNSSSPTQASSSISPTTTSFDTHNLFLNPPAYLNVPETFRKFPSDHSVGGSSNMDFSEELASLMVHPTNGAAPNSSNTSHERSTVPCCSRCRPQSS</sequence>
<feature type="region of interest" description="Disordered" evidence="1">
    <location>
        <begin position="93"/>
        <end position="130"/>
    </location>
</feature>
<dbReference type="AlphaFoldDB" id="A0AAW0FVV6"/>
<name>A0AAW0FVV6_9APHY</name>
<dbReference type="Proteomes" id="UP001385951">
    <property type="component" value="Unassembled WGS sequence"/>
</dbReference>
<feature type="region of interest" description="Disordered" evidence="1">
    <location>
        <begin position="15"/>
        <end position="55"/>
    </location>
</feature>
<gene>
    <name evidence="2" type="ORF">QCA50_011866</name>
</gene>
<reference evidence="2 3" key="1">
    <citation type="submission" date="2022-09" db="EMBL/GenBank/DDBJ databases">
        <authorList>
            <person name="Palmer J.M."/>
        </authorList>
    </citation>
    <scope>NUCLEOTIDE SEQUENCE [LARGE SCALE GENOMIC DNA]</scope>
    <source>
        <strain evidence="2 3">DSM 7382</strain>
    </source>
</reference>
<evidence type="ECO:0000313" key="2">
    <source>
        <dbReference type="EMBL" id="KAK7685031.1"/>
    </source>
</evidence>
<comment type="caution">
    <text evidence="2">The sequence shown here is derived from an EMBL/GenBank/DDBJ whole genome shotgun (WGS) entry which is preliminary data.</text>
</comment>
<dbReference type="EMBL" id="JASBNA010000022">
    <property type="protein sequence ID" value="KAK7685031.1"/>
    <property type="molecule type" value="Genomic_DNA"/>
</dbReference>